<dbReference type="PROSITE" id="PS50097">
    <property type="entry name" value="BTB"/>
    <property type="match status" value="1"/>
</dbReference>
<dbReference type="PANTHER" id="PTHR46336">
    <property type="entry name" value="OS02G0260700 PROTEIN"/>
    <property type="match status" value="1"/>
</dbReference>
<dbReference type="SMART" id="SM00225">
    <property type="entry name" value="BTB"/>
    <property type="match status" value="1"/>
</dbReference>
<keyword evidence="4" id="KW-1185">Reference proteome</keyword>
<sequence>MSNTFHPPFPLPPLRQPRTSSCDFSMNVHNAREELHNFMDEVRRMLAVIRLDIVKLIASVFILSTAVDVAAEYPKEQILNQPDYGVDPENQDEESAVMIEEPPLDDAANGNDLSGNMECSTVMRVETLHISSTILAVRSSFFYKLFSNGMRESEEQYATMRINASEEAAFMELLKFIYSNTLTANTAPALLHVLMSADKFEVALCMRHCSRLLRNLPMTPESALLYLDLPSTVLMAELRELDINSRDNVCQCLLFESCSDLEVLFTNDICGNEGLQVIGQFCKKLRKLTHNGTVTHEGLITLAKGCTNLDYLKVHFFDISNEALECVGTHLNNLRDLRIWLGIEYDIKDLPLDNGVRAMLIGCKKLERLDIGFCVGGLTEVGCVGGLIDMGLGYIGKYGHNLRHLSLCYAGVLGS</sequence>
<feature type="domain" description="BTB" evidence="2">
    <location>
        <begin position="117"/>
        <end position="186"/>
    </location>
</feature>
<dbReference type="CDD" id="cd18186">
    <property type="entry name" value="BTB_POZ_ZBTB_KLHL-like"/>
    <property type="match status" value="1"/>
</dbReference>
<proteinExistence type="predicted"/>
<comment type="pathway">
    <text evidence="1">Protein modification; protein ubiquitination.</text>
</comment>
<name>A0ABQ5HJB3_9ASTR</name>
<dbReference type="SUPFAM" id="SSF54695">
    <property type="entry name" value="POZ domain"/>
    <property type="match status" value="1"/>
</dbReference>
<reference evidence="3" key="1">
    <citation type="journal article" date="2022" name="Int. J. Mol. Sci.">
        <title>Draft Genome of Tanacetum Coccineum: Genomic Comparison of Closely Related Tanacetum-Family Plants.</title>
        <authorList>
            <person name="Yamashiro T."/>
            <person name="Shiraishi A."/>
            <person name="Nakayama K."/>
            <person name="Satake H."/>
        </authorList>
    </citation>
    <scope>NUCLEOTIDE SEQUENCE</scope>
</reference>
<dbReference type="Proteomes" id="UP001151760">
    <property type="component" value="Unassembled WGS sequence"/>
</dbReference>
<reference evidence="3" key="2">
    <citation type="submission" date="2022-01" db="EMBL/GenBank/DDBJ databases">
        <authorList>
            <person name="Yamashiro T."/>
            <person name="Shiraishi A."/>
            <person name="Satake H."/>
            <person name="Nakayama K."/>
        </authorList>
    </citation>
    <scope>NUCLEOTIDE SEQUENCE</scope>
</reference>
<evidence type="ECO:0000313" key="3">
    <source>
        <dbReference type="EMBL" id="GJT87233.1"/>
    </source>
</evidence>
<dbReference type="Gene3D" id="3.80.10.10">
    <property type="entry name" value="Ribonuclease Inhibitor"/>
    <property type="match status" value="1"/>
</dbReference>
<comment type="caution">
    <text evidence="3">The sequence shown here is derived from an EMBL/GenBank/DDBJ whole genome shotgun (WGS) entry which is preliminary data.</text>
</comment>
<dbReference type="PANTHER" id="PTHR46336:SF3">
    <property type="entry name" value="BTB_POZ DOMAIN-CONTAINING PROTEIN POB1"/>
    <property type="match status" value="1"/>
</dbReference>
<dbReference type="InterPro" id="IPR032675">
    <property type="entry name" value="LRR_dom_sf"/>
</dbReference>
<dbReference type="SUPFAM" id="SSF52047">
    <property type="entry name" value="RNI-like"/>
    <property type="match status" value="1"/>
</dbReference>
<accession>A0ABQ5HJB3</accession>
<evidence type="ECO:0000259" key="2">
    <source>
        <dbReference type="PROSITE" id="PS50097"/>
    </source>
</evidence>
<dbReference type="InterPro" id="IPR000210">
    <property type="entry name" value="BTB/POZ_dom"/>
</dbReference>
<evidence type="ECO:0000313" key="4">
    <source>
        <dbReference type="Proteomes" id="UP001151760"/>
    </source>
</evidence>
<dbReference type="InterPro" id="IPR011333">
    <property type="entry name" value="SKP1/BTB/POZ_sf"/>
</dbReference>
<protein>
    <submittedName>
        <fullName evidence="3">TRAF-like, SKP1/BTB/POZ domain, BTB/Kelch-associated protein</fullName>
    </submittedName>
</protein>
<dbReference type="EMBL" id="BQNB010019620">
    <property type="protein sequence ID" value="GJT87233.1"/>
    <property type="molecule type" value="Genomic_DNA"/>
</dbReference>
<gene>
    <name evidence="3" type="ORF">Tco_1068950</name>
</gene>
<dbReference type="Pfam" id="PF00651">
    <property type="entry name" value="BTB"/>
    <property type="match status" value="1"/>
</dbReference>
<organism evidence="3 4">
    <name type="scientific">Tanacetum coccineum</name>
    <dbReference type="NCBI Taxonomy" id="301880"/>
    <lineage>
        <taxon>Eukaryota</taxon>
        <taxon>Viridiplantae</taxon>
        <taxon>Streptophyta</taxon>
        <taxon>Embryophyta</taxon>
        <taxon>Tracheophyta</taxon>
        <taxon>Spermatophyta</taxon>
        <taxon>Magnoliopsida</taxon>
        <taxon>eudicotyledons</taxon>
        <taxon>Gunneridae</taxon>
        <taxon>Pentapetalae</taxon>
        <taxon>asterids</taxon>
        <taxon>campanulids</taxon>
        <taxon>Asterales</taxon>
        <taxon>Asteraceae</taxon>
        <taxon>Asteroideae</taxon>
        <taxon>Anthemideae</taxon>
        <taxon>Anthemidinae</taxon>
        <taxon>Tanacetum</taxon>
    </lineage>
</organism>
<dbReference type="InterPro" id="IPR045890">
    <property type="entry name" value="POB1-like"/>
</dbReference>
<evidence type="ECO:0000256" key="1">
    <source>
        <dbReference type="ARBA" id="ARBA00004906"/>
    </source>
</evidence>